<evidence type="ECO:0000313" key="1">
    <source>
        <dbReference type="EMBL" id="MBA2874199.1"/>
    </source>
</evidence>
<name>A0A7V9Z539_9BACL</name>
<reference evidence="1 2" key="1">
    <citation type="submission" date="2020-07" db="EMBL/GenBank/DDBJ databases">
        <title>Genomic Encyclopedia of Type Strains, Phase IV (KMG-IV): sequencing the most valuable type-strain genomes for metagenomic binning, comparative biology and taxonomic classification.</title>
        <authorList>
            <person name="Goeker M."/>
        </authorList>
    </citation>
    <scope>NUCLEOTIDE SEQUENCE [LARGE SCALE GENOMIC DNA]</scope>
    <source>
        <strain evidence="1 2">DSM 15730</strain>
    </source>
</reference>
<dbReference type="RefSeq" id="WP_323744657.1">
    <property type="nucleotide sequence ID" value="NZ_CP064060.1"/>
</dbReference>
<keyword evidence="2" id="KW-1185">Reference proteome</keyword>
<accession>A0A7V9Z539</accession>
<protein>
    <submittedName>
        <fullName evidence="1">Uncharacterized protein</fullName>
    </submittedName>
</protein>
<comment type="caution">
    <text evidence="1">The sequence shown here is derived from an EMBL/GenBank/DDBJ whole genome shotgun (WGS) entry which is preliminary data.</text>
</comment>
<dbReference type="AlphaFoldDB" id="A0A7V9Z539"/>
<dbReference type="Gene3D" id="1.10.357.10">
    <property type="entry name" value="Tetracycline Repressor, domain 2"/>
    <property type="match status" value="1"/>
</dbReference>
<gene>
    <name evidence="1" type="ORF">HNR31_000969</name>
</gene>
<sequence>MVTDIHLRYIEGLLEKPKQIIQDQTKTAEEKLFEIVYMLIHSIKKQERQACIFFRDKQEVFTGYCEKRDQFRYELQAFIEQRIQMGEFRSDLRAADFRSSKLEIEISMLSSQRRTE</sequence>
<proteinExistence type="predicted"/>
<organism evidence="1 2">
    <name type="scientific">Thermaerobacillus caldiproteolyticus</name>
    <dbReference type="NCBI Taxonomy" id="247480"/>
    <lineage>
        <taxon>Bacteria</taxon>
        <taxon>Bacillati</taxon>
        <taxon>Bacillota</taxon>
        <taxon>Bacilli</taxon>
        <taxon>Bacillales</taxon>
        <taxon>Anoxybacillaceae</taxon>
        <taxon>Thermaerobacillus</taxon>
    </lineage>
</organism>
<dbReference type="EMBL" id="JACDUT010000002">
    <property type="protein sequence ID" value="MBA2874199.1"/>
    <property type="molecule type" value="Genomic_DNA"/>
</dbReference>
<evidence type="ECO:0000313" key="2">
    <source>
        <dbReference type="Proteomes" id="UP000523087"/>
    </source>
</evidence>
<dbReference type="Proteomes" id="UP000523087">
    <property type="component" value="Unassembled WGS sequence"/>
</dbReference>